<dbReference type="HOGENOM" id="CLU_2393001_0_0_2"/>
<sequence length="99" mass="10573">MVVTTTAAEERPPAFVSRSSTAAREKPFARANFLVCNSCLWCASGLGPATRIDRCPGCGAEGMVEALPILSNETYRVKKKAGDRGVELDFTTTTTTTLT</sequence>
<dbReference type="STRING" id="1459636.NTE_01019"/>
<gene>
    <name evidence="2" type="ORF">NTE_01019</name>
</gene>
<proteinExistence type="predicted"/>
<evidence type="ECO:0000313" key="2">
    <source>
        <dbReference type="EMBL" id="AIF83093.1"/>
    </source>
</evidence>
<protein>
    <submittedName>
        <fullName evidence="2">Uncharacterized protein</fullName>
    </submittedName>
</protein>
<dbReference type="AlphaFoldDB" id="A0A075MPF0"/>
<dbReference type="EMBL" id="CP007174">
    <property type="protein sequence ID" value="AIF83093.1"/>
    <property type="molecule type" value="Genomic_DNA"/>
</dbReference>
<feature type="region of interest" description="Disordered" evidence="1">
    <location>
        <begin position="1"/>
        <end position="21"/>
    </location>
</feature>
<dbReference type="Proteomes" id="UP000028194">
    <property type="component" value="Chromosome"/>
</dbReference>
<keyword evidence="3" id="KW-1185">Reference proteome</keyword>
<accession>A0A075MPF0</accession>
<reference evidence="2 3" key="1">
    <citation type="journal article" date="2014" name="PLoS ONE">
        <title>Genome Sequence of Candidatus Nitrososphaera evergladensis from Group I.1b Enriched from Everglades Soil Reveals Novel Genomic Features of the Ammonia-Oxidizing Archaea.</title>
        <authorList>
            <person name="Zhalnina K.V."/>
            <person name="Dias R."/>
            <person name="Leonard M.T."/>
            <person name="Dorr de Quadros P."/>
            <person name="Camargo F.A."/>
            <person name="Drew J.C."/>
            <person name="Farmerie W.G."/>
            <person name="Daroub S.H."/>
            <person name="Triplett E.W."/>
        </authorList>
    </citation>
    <scope>NUCLEOTIDE SEQUENCE [LARGE SCALE GENOMIC DNA]</scope>
    <source>
        <strain evidence="2 3">SR1</strain>
    </source>
</reference>
<organism evidence="2 3">
    <name type="scientific">Candidatus Nitrososphaera evergladensis SR1</name>
    <dbReference type="NCBI Taxonomy" id="1459636"/>
    <lineage>
        <taxon>Archaea</taxon>
        <taxon>Nitrososphaerota</taxon>
        <taxon>Nitrososphaeria</taxon>
        <taxon>Nitrososphaerales</taxon>
        <taxon>Nitrososphaeraceae</taxon>
        <taxon>Nitrososphaera</taxon>
    </lineage>
</organism>
<dbReference type="KEGG" id="nev:NTE_01019"/>
<name>A0A075MPF0_9ARCH</name>
<evidence type="ECO:0000256" key="1">
    <source>
        <dbReference type="SAM" id="MobiDB-lite"/>
    </source>
</evidence>
<evidence type="ECO:0000313" key="3">
    <source>
        <dbReference type="Proteomes" id="UP000028194"/>
    </source>
</evidence>